<dbReference type="PANTHER" id="PTHR30055:SF234">
    <property type="entry name" value="HTH-TYPE TRANSCRIPTIONAL REGULATOR BETI"/>
    <property type="match status" value="1"/>
</dbReference>
<dbReference type="Pfam" id="PF21597">
    <property type="entry name" value="TetR_C_43"/>
    <property type="match status" value="1"/>
</dbReference>
<dbReference type="InterPro" id="IPR001647">
    <property type="entry name" value="HTH_TetR"/>
</dbReference>
<dbReference type="EMBL" id="JACHMB010000001">
    <property type="protein sequence ID" value="MBB5783217.1"/>
    <property type="molecule type" value="Genomic_DNA"/>
</dbReference>
<dbReference type="RefSeq" id="WP_185076193.1">
    <property type="nucleotide sequence ID" value="NZ_JACHMB010000001.1"/>
</dbReference>
<dbReference type="GO" id="GO:0003700">
    <property type="term" value="F:DNA-binding transcription factor activity"/>
    <property type="evidence" value="ECO:0007669"/>
    <property type="project" value="TreeGrafter"/>
</dbReference>
<sequence length="220" mass="23919">MRGSTAGRGPRRSDASRNDQRILAAARAVFVELGPEAPVSVIAERAGVGMGTLYRRYPSKEDLMRALSLAHMEQTWQEAERGLVVDDAWEGFEGFVTACVEAGVDGSPRLAGTFEITEDVLAASKRAREAIQTLVDRAQEAGVVRPDVNADDIITLLHALRERRAEKGETAAALSRRFLGIVLDGLRPEGSHRLGAPATDWQEIEKAMKSRSKEPDTDPG</sequence>
<dbReference type="PROSITE" id="PS50977">
    <property type="entry name" value="HTH_TETR_2"/>
    <property type="match status" value="1"/>
</dbReference>
<dbReference type="PRINTS" id="PR00455">
    <property type="entry name" value="HTHTETR"/>
</dbReference>
<dbReference type="Proteomes" id="UP000579153">
    <property type="component" value="Unassembled WGS sequence"/>
</dbReference>
<dbReference type="GO" id="GO:0000976">
    <property type="term" value="F:transcription cis-regulatory region binding"/>
    <property type="evidence" value="ECO:0007669"/>
    <property type="project" value="TreeGrafter"/>
</dbReference>
<gene>
    <name evidence="6" type="ORF">HD596_009973</name>
</gene>
<keyword evidence="2 4" id="KW-0238">DNA-binding</keyword>
<dbReference type="SUPFAM" id="SSF46689">
    <property type="entry name" value="Homeodomain-like"/>
    <property type="match status" value="1"/>
</dbReference>
<keyword evidence="7" id="KW-1185">Reference proteome</keyword>
<feature type="DNA-binding region" description="H-T-H motif" evidence="4">
    <location>
        <begin position="38"/>
        <end position="57"/>
    </location>
</feature>
<evidence type="ECO:0000313" key="6">
    <source>
        <dbReference type="EMBL" id="MBB5783217.1"/>
    </source>
</evidence>
<dbReference type="InterPro" id="IPR049445">
    <property type="entry name" value="TetR_SbtR-like_C"/>
</dbReference>
<evidence type="ECO:0000256" key="2">
    <source>
        <dbReference type="ARBA" id="ARBA00023125"/>
    </source>
</evidence>
<accession>A0A7W9GGA1</accession>
<evidence type="ECO:0000256" key="1">
    <source>
        <dbReference type="ARBA" id="ARBA00023015"/>
    </source>
</evidence>
<evidence type="ECO:0000256" key="4">
    <source>
        <dbReference type="PROSITE-ProRule" id="PRU00335"/>
    </source>
</evidence>
<dbReference type="SUPFAM" id="SSF48498">
    <property type="entry name" value="Tetracyclin repressor-like, C-terminal domain"/>
    <property type="match status" value="1"/>
</dbReference>
<dbReference type="InterPro" id="IPR036271">
    <property type="entry name" value="Tet_transcr_reg_TetR-rel_C_sf"/>
</dbReference>
<name>A0A7W9GGA1_9ACTN</name>
<reference evidence="6 7" key="1">
    <citation type="submission" date="2020-08" db="EMBL/GenBank/DDBJ databases">
        <title>Sequencing the genomes of 1000 actinobacteria strains.</title>
        <authorList>
            <person name="Klenk H.-P."/>
        </authorList>
    </citation>
    <scope>NUCLEOTIDE SEQUENCE [LARGE SCALE GENOMIC DNA]</scope>
    <source>
        <strain evidence="6 7">DSM 45507</strain>
    </source>
</reference>
<proteinExistence type="predicted"/>
<dbReference type="InterPro" id="IPR050109">
    <property type="entry name" value="HTH-type_TetR-like_transc_reg"/>
</dbReference>
<evidence type="ECO:0000313" key="7">
    <source>
        <dbReference type="Proteomes" id="UP000579153"/>
    </source>
</evidence>
<dbReference type="Pfam" id="PF00440">
    <property type="entry name" value="TetR_N"/>
    <property type="match status" value="1"/>
</dbReference>
<keyword evidence="1" id="KW-0805">Transcription regulation</keyword>
<keyword evidence="3" id="KW-0804">Transcription</keyword>
<evidence type="ECO:0000259" key="5">
    <source>
        <dbReference type="PROSITE" id="PS50977"/>
    </source>
</evidence>
<dbReference type="PANTHER" id="PTHR30055">
    <property type="entry name" value="HTH-TYPE TRANSCRIPTIONAL REGULATOR RUTR"/>
    <property type="match status" value="1"/>
</dbReference>
<evidence type="ECO:0000256" key="3">
    <source>
        <dbReference type="ARBA" id="ARBA00023163"/>
    </source>
</evidence>
<dbReference type="Gene3D" id="1.10.357.10">
    <property type="entry name" value="Tetracycline Repressor, domain 2"/>
    <property type="match status" value="1"/>
</dbReference>
<comment type="caution">
    <text evidence="6">The sequence shown here is derived from an EMBL/GenBank/DDBJ whole genome shotgun (WGS) entry which is preliminary data.</text>
</comment>
<dbReference type="InterPro" id="IPR009057">
    <property type="entry name" value="Homeodomain-like_sf"/>
</dbReference>
<organism evidence="6 7">
    <name type="scientific">Nonomuraea jabiensis</name>
    <dbReference type="NCBI Taxonomy" id="882448"/>
    <lineage>
        <taxon>Bacteria</taxon>
        <taxon>Bacillati</taxon>
        <taxon>Actinomycetota</taxon>
        <taxon>Actinomycetes</taxon>
        <taxon>Streptosporangiales</taxon>
        <taxon>Streptosporangiaceae</taxon>
        <taxon>Nonomuraea</taxon>
    </lineage>
</organism>
<dbReference type="AlphaFoldDB" id="A0A7W9GGA1"/>
<protein>
    <submittedName>
        <fullName evidence="6">AcrR family transcriptional regulator</fullName>
    </submittedName>
</protein>
<feature type="domain" description="HTH tetR-type" evidence="5">
    <location>
        <begin position="16"/>
        <end position="75"/>
    </location>
</feature>